<evidence type="ECO:0008006" key="3">
    <source>
        <dbReference type="Google" id="ProtNLM"/>
    </source>
</evidence>
<gene>
    <name evidence="1" type="ORF">C4K04_5463</name>
</gene>
<organism evidence="1 2">
    <name type="scientific">Pseudomonas chlororaphis</name>
    <dbReference type="NCBI Taxonomy" id="587753"/>
    <lineage>
        <taxon>Bacteria</taxon>
        <taxon>Pseudomonadati</taxon>
        <taxon>Pseudomonadota</taxon>
        <taxon>Gammaproteobacteria</taxon>
        <taxon>Pseudomonadales</taxon>
        <taxon>Pseudomonadaceae</taxon>
        <taxon>Pseudomonas</taxon>
    </lineage>
</organism>
<dbReference type="InterPro" id="IPR021427">
    <property type="entry name" value="DUF3077"/>
</dbReference>
<dbReference type="RefSeq" id="WP_124322286.1">
    <property type="nucleotide sequence ID" value="NZ_CP027753.1"/>
</dbReference>
<dbReference type="EMBL" id="CP027753">
    <property type="protein sequence ID" value="AZE51110.1"/>
    <property type="molecule type" value="Genomic_DNA"/>
</dbReference>
<protein>
    <recommendedName>
        <fullName evidence="3">DUF3077 domain-containing protein</fullName>
    </recommendedName>
</protein>
<reference evidence="1 2" key="1">
    <citation type="submission" date="2018-03" db="EMBL/GenBank/DDBJ databases">
        <title>Diversity of phytobeneficial traits revealed by whole-genome analysis of worldwide-isolated phenazine-producing Pseudomonas spp.</title>
        <authorList>
            <person name="Biessy A."/>
            <person name="Novinscak A."/>
            <person name="Blom J."/>
            <person name="Leger G."/>
            <person name="Thomashow L.S."/>
            <person name="Cazorla F.M."/>
            <person name="Josic D."/>
            <person name="Filion M."/>
        </authorList>
    </citation>
    <scope>NUCLEOTIDE SEQUENCE [LARGE SCALE GENOMIC DNA]</scope>
    <source>
        <strain evidence="1 2">B25</strain>
    </source>
</reference>
<evidence type="ECO:0000313" key="2">
    <source>
        <dbReference type="Proteomes" id="UP000268048"/>
    </source>
</evidence>
<name>A0A3G7TVS4_9PSED</name>
<accession>A0A3G7TVS4</accession>
<sequence length="98" mass="10647">MKYTLNPSPSSLHTLGEITFAHCGEGQRPLLRVNADVPLADALEHASLLLHLAKQLTLDAAMEPQADRYAWAAHYLGEMGKAVMDDVHTAMTAGADRH</sequence>
<evidence type="ECO:0000313" key="1">
    <source>
        <dbReference type="EMBL" id="AZE51110.1"/>
    </source>
</evidence>
<dbReference type="AlphaFoldDB" id="A0A3G7TVS4"/>
<proteinExistence type="predicted"/>
<dbReference type="Pfam" id="PF11275">
    <property type="entry name" value="DUF3077"/>
    <property type="match status" value="1"/>
</dbReference>
<dbReference type="Proteomes" id="UP000268048">
    <property type="component" value="Chromosome"/>
</dbReference>